<name>A0A3L7JVE2_9BACI</name>
<dbReference type="RefSeq" id="WP_121681001.1">
    <property type="nucleotide sequence ID" value="NZ_RCVZ01000008.1"/>
</dbReference>
<dbReference type="PANTHER" id="PTHR37809">
    <property type="entry name" value="RIBOSOMAL PROTEIN S12 METHYLTHIOTRANSFERASE ACCESSORY FACTOR YCAO"/>
    <property type="match status" value="1"/>
</dbReference>
<organism evidence="2 3">
    <name type="scientific">Falsibacillus albus</name>
    <dbReference type="NCBI Taxonomy" id="2478915"/>
    <lineage>
        <taxon>Bacteria</taxon>
        <taxon>Bacillati</taxon>
        <taxon>Bacillota</taxon>
        <taxon>Bacilli</taxon>
        <taxon>Bacillales</taxon>
        <taxon>Bacillaceae</taxon>
        <taxon>Falsibacillus</taxon>
    </lineage>
</organism>
<dbReference type="Gene3D" id="3.30.160.660">
    <property type="match status" value="1"/>
</dbReference>
<dbReference type="Gene3D" id="3.30.1330.230">
    <property type="match status" value="1"/>
</dbReference>
<keyword evidence="3" id="KW-1185">Reference proteome</keyword>
<dbReference type="AlphaFoldDB" id="A0A3L7JVE2"/>
<feature type="domain" description="YcaO" evidence="1">
    <location>
        <begin position="66"/>
        <end position="428"/>
    </location>
</feature>
<dbReference type="InterPro" id="IPR027624">
    <property type="entry name" value="TOMM_cyclo_SagD"/>
</dbReference>
<comment type="caution">
    <text evidence="2">The sequence shown here is derived from an EMBL/GenBank/DDBJ whole genome shotgun (WGS) entry which is preliminary data.</text>
</comment>
<dbReference type="EMBL" id="RCVZ01000008">
    <property type="protein sequence ID" value="RLQ94838.1"/>
    <property type="molecule type" value="Genomic_DNA"/>
</dbReference>
<sequence>MIELEMREQSEMGKMQRLVDGKLGIISELELLPNYHDLPQIYRVRAYRNPLIDRNGREISPAVSEGFGFKEELLPAKMAAVGEVIERYCSTFYKNHDMVVSSYRNITSEAISPERIARFSDSQYQREGFVFENVNEDTVIPWVRGKSLVDKRSIWVPADLVFLVQNEHSHPIRDYTSNGLACGSSYWQAVYASLCELIERDAFFLTWLLRLPAPRIKYTSLRGKSIHKLLKVYQEHGYRIVINELTTNLNVPTYLATAISETKWPRVAVAAKTSLNAEKAIKGALEELAGVISGLRDDRDRRPEFNPDYLGSHAFYYADGERTELLNFYLESEEIDLAVNEFGHLTGHEAVEMIRREFNKAQIDVAIVDLTTADIREAGLSVTRAIAPELQSLYIGQPYLQSRRLWDLAAKYGIRKVEDLNLEIHPFS</sequence>
<dbReference type="PROSITE" id="PS51664">
    <property type="entry name" value="YCAO"/>
    <property type="match status" value="1"/>
</dbReference>
<dbReference type="NCBIfam" id="TIGR03604">
    <property type="entry name" value="TOMM_cyclo_SagD"/>
    <property type="match status" value="1"/>
</dbReference>
<proteinExistence type="predicted"/>
<dbReference type="InterPro" id="IPR003776">
    <property type="entry name" value="YcaO-like_dom"/>
</dbReference>
<gene>
    <name evidence="2" type="ORF">D9X91_12675</name>
</gene>
<dbReference type="PANTHER" id="PTHR37809:SF1">
    <property type="entry name" value="RIBOSOMAL PROTEIN S12 METHYLTHIOTRANSFERASE ACCESSORY FACTOR YCAO"/>
    <property type="match status" value="1"/>
</dbReference>
<dbReference type="Proteomes" id="UP000276770">
    <property type="component" value="Unassembled WGS sequence"/>
</dbReference>
<reference evidence="2 3" key="1">
    <citation type="submission" date="2018-10" db="EMBL/GenBank/DDBJ databases">
        <title>Falsibacillus sp. genome draft.</title>
        <authorList>
            <person name="Shi S."/>
        </authorList>
    </citation>
    <scope>NUCLEOTIDE SEQUENCE [LARGE SCALE GENOMIC DNA]</scope>
    <source>
        <strain evidence="2 3">GY 10110</strain>
    </source>
</reference>
<evidence type="ECO:0000313" key="3">
    <source>
        <dbReference type="Proteomes" id="UP000276770"/>
    </source>
</evidence>
<dbReference type="Gene3D" id="3.30.40.250">
    <property type="match status" value="1"/>
</dbReference>
<evidence type="ECO:0000259" key="1">
    <source>
        <dbReference type="PROSITE" id="PS51664"/>
    </source>
</evidence>
<evidence type="ECO:0000313" key="2">
    <source>
        <dbReference type="EMBL" id="RLQ94838.1"/>
    </source>
</evidence>
<dbReference type="OrthoDB" id="2379922at2"/>
<accession>A0A3L7JVE2</accession>
<protein>
    <recommendedName>
        <fullName evidence="1">YcaO domain-containing protein</fullName>
    </recommendedName>
</protein>
<dbReference type="Pfam" id="PF02624">
    <property type="entry name" value="YcaO"/>
    <property type="match status" value="1"/>
</dbReference>